<dbReference type="GeneID" id="38666956"/>
<dbReference type="KEGG" id="sacd:HS1genome_1445"/>
<sequence>MNLGPGKKAPDLVNVVVEIPMGSNVKYEMDEESGMVKVDRFLYTSMVYPFNYGFVPGTKAEDGDPLDVLVISSYSVAPGSFIEVRPVGVLRMTDEEGNDEKIIGLPTPKVDPAYSNVQEVNDLPEVVRSKIVHFFEHYKELEPGKWTRVSGFGTSREAKEKIKAALERARS</sequence>
<evidence type="ECO:0000256" key="4">
    <source>
        <dbReference type="ARBA" id="ARBA00022801"/>
    </source>
</evidence>
<evidence type="ECO:0000256" key="6">
    <source>
        <dbReference type="ARBA" id="ARBA00047820"/>
    </source>
</evidence>
<comment type="subunit">
    <text evidence="7">Homohexamer.</text>
</comment>
<dbReference type="Proteomes" id="UP000616143">
    <property type="component" value="Unassembled WGS sequence"/>
</dbReference>
<reference evidence="9" key="1">
    <citation type="journal article" date="2014" name="Int. J. Syst. Evol. Microbiol.">
        <title>Complete genome sequence of Corynebacterium casei LMG S-19264T (=DSM 44701T), isolated from a smear-ripened cheese.</title>
        <authorList>
            <consortium name="US DOE Joint Genome Institute (JGI-PGF)"/>
            <person name="Walter F."/>
            <person name="Albersmeier A."/>
            <person name="Kalinowski J."/>
            <person name="Ruckert C."/>
        </authorList>
    </citation>
    <scope>NUCLEOTIDE SEQUENCE</scope>
    <source>
        <strain evidence="9">JCM 31740</strain>
    </source>
</reference>
<comment type="similarity">
    <text evidence="7">Belongs to the PPase family.</text>
</comment>
<feature type="binding site" evidence="7">
    <location>
        <position position="52"/>
    </location>
    <ligand>
        <name>substrate</name>
    </ligand>
</feature>
<dbReference type="SUPFAM" id="SSF50324">
    <property type="entry name" value="Inorganic pyrophosphatase"/>
    <property type="match status" value="1"/>
</dbReference>
<reference evidence="9" key="4">
    <citation type="submission" date="2020-09" db="EMBL/GenBank/DDBJ databases">
        <authorList>
            <person name="Sun Q."/>
            <person name="Ohkuma M."/>
        </authorList>
    </citation>
    <scope>NUCLEOTIDE SEQUENCE</scope>
    <source>
        <strain evidence="9">JCM 31740</strain>
    </source>
</reference>
<dbReference type="NCBIfam" id="NF002317">
    <property type="entry name" value="PRK01250.1"/>
    <property type="match status" value="1"/>
</dbReference>
<comment type="function">
    <text evidence="7">Catalyzes the hydrolysis of inorganic pyrophosphate (PPi) forming two phosphate ions.</text>
</comment>
<dbReference type="RefSeq" id="WP_126450222.1">
    <property type="nucleotide sequence ID" value="NZ_AP018553.1"/>
</dbReference>
<dbReference type="PROSITE" id="PS00387">
    <property type="entry name" value="PPASE"/>
    <property type="match status" value="1"/>
</dbReference>
<dbReference type="Proteomes" id="UP000276741">
    <property type="component" value="Chromosome"/>
</dbReference>
<feature type="binding site" evidence="7">
    <location>
        <position position="26"/>
    </location>
    <ligand>
        <name>substrate</name>
    </ligand>
</feature>
<evidence type="ECO:0000313" key="10">
    <source>
        <dbReference type="Proteomes" id="UP000276741"/>
    </source>
</evidence>
<evidence type="ECO:0000256" key="2">
    <source>
        <dbReference type="ARBA" id="ARBA00022490"/>
    </source>
</evidence>
<dbReference type="OrthoDB" id="134160at2157"/>
<dbReference type="InterPro" id="IPR008162">
    <property type="entry name" value="Pyrophosphatase"/>
</dbReference>
<keyword evidence="5 7" id="KW-0460">Magnesium</keyword>
<dbReference type="GO" id="GO:0004427">
    <property type="term" value="F:inorganic diphosphate phosphatase activity"/>
    <property type="evidence" value="ECO:0007669"/>
    <property type="project" value="UniProtKB-UniRule"/>
</dbReference>
<evidence type="ECO:0000256" key="5">
    <source>
        <dbReference type="ARBA" id="ARBA00022842"/>
    </source>
</evidence>
<dbReference type="GO" id="GO:0000287">
    <property type="term" value="F:magnesium ion binding"/>
    <property type="evidence" value="ECO:0007669"/>
    <property type="project" value="UniProtKB-UniRule"/>
</dbReference>
<accession>A0A348B4F4</accession>
<evidence type="ECO:0000256" key="3">
    <source>
        <dbReference type="ARBA" id="ARBA00022723"/>
    </source>
</evidence>
<keyword evidence="3 7" id="KW-0479">Metal-binding</keyword>
<keyword evidence="4 7" id="KW-0378">Hydrolase</keyword>
<proteinExistence type="inferred from homology"/>
<dbReference type="HAMAP" id="MF_00209">
    <property type="entry name" value="Inorganic_PPase"/>
    <property type="match status" value="1"/>
</dbReference>
<dbReference type="InterPro" id="IPR036649">
    <property type="entry name" value="Pyrophosphatase_sf"/>
</dbReference>
<feature type="binding site" evidence="7">
    <location>
        <position position="62"/>
    </location>
    <ligand>
        <name>Mg(2+)</name>
        <dbReference type="ChEBI" id="CHEBI:18420"/>
        <label>1</label>
    </ligand>
</feature>
<dbReference type="EMBL" id="AP018553">
    <property type="protein sequence ID" value="BBD73056.1"/>
    <property type="molecule type" value="Genomic_DNA"/>
</dbReference>
<dbReference type="EC" id="3.6.1.1" evidence="7"/>
<reference evidence="8" key="3">
    <citation type="journal article" date="2019" name="BMC Res. Notes">
        <title>Complete genome sequence of the Sulfodiicoccus acidiphilus strain HS-1T, the first crenarchaeon that lacks polB3, isolated from an acidic hot spring in Ohwaku-dani, Hakone, Japan.</title>
        <authorList>
            <person name="Sakai H.D."/>
            <person name="Kurosawa N."/>
        </authorList>
    </citation>
    <scope>NUCLEOTIDE SEQUENCE</scope>
    <source>
        <strain evidence="8">HS-1</strain>
    </source>
</reference>
<dbReference type="EMBL" id="BMQS01000027">
    <property type="protein sequence ID" value="GGU03940.1"/>
    <property type="molecule type" value="Genomic_DNA"/>
</dbReference>
<feature type="binding site" evidence="7">
    <location>
        <position position="67"/>
    </location>
    <ligand>
        <name>Mg(2+)</name>
        <dbReference type="ChEBI" id="CHEBI:18420"/>
        <label>2</label>
    </ligand>
</feature>
<protein>
    <recommendedName>
        <fullName evidence="7">Inorganic pyrophosphatase</fullName>
        <ecNumber evidence="7">3.6.1.1</ecNumber>
    </recommendedName>
    <alternativeName>
        <fullName evidence="7">Pyrophosphate phospho-hydrolase</fullName>
        <shortName evidence="7">PPase</shortName>
    </alternativeName>
</protein>
<keyword evidence="10" id="KW-1185">Reference proteome</keyword>
<feature type="binding site" evidence="7">
    <location>
        <position position="138"/>
    </location>
    <ligand>
        <name>substrate</name>
    </ligand>
</feature>
<gene>
    <name evidence="7" type="primary">ppa</name>
    <name evidence="9" type="ORF">GCM10007116_20930</name>
    <name evidence="8" type="ORF">HS1genome_1445</name>
</gene>
<dbReference type="GO" id="GO:0006796">
    <property type="term" value="P:phosphate-containing compound metabolic process"/>
    <property type="evidence" value="ECO:0007669"/>
    <property type="project" value="InterPro"/>
</dbReference>
<dbReference type="AlphaFoldDB" id="A0A348B4F4"/>
<organism evidence="8 10">
    <name type="scientific">Sulfodiicoccus acidiphilus</name>
    <dbReference type="NCBI Taxonomy" id="1670455"/>
    <lineage>
        <taxon>Archaea</taxon>
        <taxon>Thermoproteota</taxon>
        <taxon>Thermoprotei</taxon>
        <taxon>Sulfolobales</taxon>
        <taxon>Sulfolobaceae</taxon>
        <taxon>Sulfodiicoccus</taxon>
    </lineage>
</organism>
<evidence type="ECO:0000256" key="7">
    <source>
        <dbReference type="HAMAP-Rule" id="MF_00209"/>
    </source>
</evidence>
<feature type="binding site" evidence="7">
    <location>
        <position position="40"/>
    </location>
    <ligand>
        <name>substrate</name>
    </ligand>
</feature>
<dbReference type="GO" id="GO:0005737">
    <property type="term" value="C:cytoplasm"/>
    <property type="evidence" value="ECO:0007669"/>
    <property type="project" value="UniProtKB-SubCell"/>
</dbReference>
<dbReference type="CDD" id="cd00412">
    <property type="entry name" value="pyrophosphatase"/>
    <property type="match status" value="1"/>
</dbReference>
<dbReference type="Pfam" id="PF00719">
    <property type="entry name" value="Pyrophosphatase"/>
    <property type="match status" value="1"/>
</dbReference>
<keyword evidence="2 7" id="KW-0963">Cytoplasm</keyword>
<dbReference type="Gene3D" id="3.90.80.10">
    <property type="entry name" value="Inorganic pyrophosphatase"/>
    <property type="match status" value="1"/>
</dbReference>
<dbReference type="PANTHER" id="PTHR10286">
    <property type="entry name" value="INORGANIC PYROPHOSPHATASE"/>
    <property type="match status" value="1"/>
</dbReference>
<reference evidence="10" key="2">
    <citation type="submission" date="2018-04" db="EMBL/GenBank/DDBJ databases">
        <title>Complete genome sequence of Sulfodiicoccus acidiphilus strain HS-1.</title>
        <authorList>
            <person name="Sakai H.D."/>
            <person name="Kurosawa N."/>
        </authorList>
    </citation>
    <scope>NUCLEOTIDE SEQUENCE [LARGE SCALE GENOMIC DNA]</scope>
    <source>
        <strain evidence="10">HS-1</strain>
    </source>
</reference>
<evidence type="ECO:0000313" key="9">
    <source>
        <dbReference type="EMBL" id="GGU03940.1"/>
    </source>
</evidence>
<comment type="catalytic activity">
    <reaction evidence="6 7">
        <text>diphosphate + H2O = 2 phosphate + H(+)</text>
        <dbReference type="Rhea" id="RHEA:24576"/>
        <dbReference type="ChEBI" id="CHEBI:15377"/>
        <dbReference type="ChEBI" id="CHEBI:15378"/>
        <dbReference type="ChEBI" id="CHEBI:33019"/>
        <dbReference type="ChEBI" id="CHEBI:43474"/>
        <dbReference type="EC" id="3.6.1.1"/>
    </reaction>
</comment>
<comment type="subcellular location">
    <subcellularLocation>
        <location evidence="7">Cytoplasm</location>
    </subcellularLocation>
</comment>
<feature type="binding site" evidence="7">
    <location>
        <position position="99"/>
    </location>
    <ligand>
        <name>Mg(2+)</name>
        <dbReference type="ChEBI" id="CHEBI:18420"/>
        <label>1</label>
    </ligand>
</feature>
<evidence type="ECO:0000313" key="8">
    <source>
        <dbReference type="EMBL" id="BBD73056.1"/>
    </source>
</evidence>
<comment type="cofactor">
    <cofactor evidence="1 7">
        <name>Mg(2+)</name>
        <dbReference type="ChEBI" id="CHEBI:18420"/>
    </cofactor>
</comment>
<dbReference type="FunFam" id="3.90.80.10:FF:000003">
    <property type="entry name" value="Inorganic pyrophosphatase"/>
    <property type="match status" value="1"/>
</dbReference>
<name>A0A348B4F4_9CREN</name>
<evidence type="ECO:0000256" key="1">
    <source>
        <dbReference type="ARBA" id="ARBA00001946"/>
    </source>
</evidence>
<feature type="binding site" evidence="7">
    <location>
        <position position="67"/>
    </location>
    <ligand>
        <name>Mg(2+)</name>
        <dbReference type="ChEBI" id="CHEBI:18420"/>
        <label>1</label>
    </ligand>
</feature>